<protein>
    <submittedName>
        <fullName evidence="3">Helix-turn-helix domain-containing protein</fullName>
    </submittedName>
</protein>
<dbReference type="RefSeq" id="WP_386708926.1">
    <property type="nucleotide sequence ID" value="NZ_JBHXIJ010000017.1"/>
</dbReference>
<dbReference type="Proteomes" id="UP001598448">
    <property type="component" value="Unassembled WGS sequence"/>
</dbReference>
<dbReference type="Pfam" id="PF12833">
    <property type="entry name" value="HTH_18"/>
    <property type="match status" value="1"/>
</dbReference>
<evidence type="ECO:0000259" key="2">
    <source>
        <dbReference type="PROSITE" id="PS01124"/>
    </source>
</evidence>
<dbReference type="PROSITE" id="PS01124">
    <property type="entry name" value="HTH_ARAC_FAMILY_2"/>
    <property type="match status" value="1"/>
</dbReference>
<sequence length="278" mass="29627">MHGTMIRSPRAWALEQNDRRIVFASGPEATMFAESRPFRVAQHRLPAWKAVLPTGGHAELLQPGRPMVAAPGLIVPPQLSHTCAATSPYVALFIDSWLLPSRPGPIPLGAGEVRRLLDALGTTDSDGPGTCTDLAAGYAELRTLAGRPSLLDPRVAHAVHLCTLHDPDMPIASIAIEVGLSAPRLRALVRQDVGIALARLRRWGRLRTAIADLPGSTAALAAATAGFADQAHLTRTARDFIGRTPASLRRTEPQTAPLTARHAQHPQKSGDRGSPVCT</sequence>
<dbReference type="Gene3D" id="1.10.10.60">
    <property type="entry name" value="Homeodomain-like"/>
    <property type="match status" value="1"/>
</dbReference>
<evidence type="ECO:0000313" key="3">
    <source>
        <dbReference type="EMBL" id="MFD5098273.1"/>
    </source>
</evidence>
<accession>A0ABW6FF36</accession>
<name>A0ABW6FF36_9ACTN</name>
<organism evidence="3 4">
    <name type="scientific">Streptomyces albidochromogenes</name>
    <dbReference type="NCBI Taxonomy" id="329524"/>
    <lineage>
        <taxon>Bacteria</taxon>
        <taxon>Bacillati</taxon>
        <taxon>Actinomycetota</taxon>
        <taxon>Actinomycetes</taxon>
        <taxon>Kitasatosporales</taxon>
        <taxon>Streptomycetaceae</taxon>
        <taxon>Streptomyces</taxon>
    </lineage>
</organism>
<evidence type="ECO:0000256" key="1">
    <source>
        <dbReference type="SAM" id="MobiDB-lite"/>
    </source>
</evidence>
<reference evidence="3 4" key="1">
    <citation type="submission" date="2024-09" db="EMBL/GenBank/DDBJ databases">
        <title>The Natural Products Discovery Center: Release of the First 8490 Sequenced Strains for Exploring Actinobacteria Biosynthetic Diversity.</title>
        <authorList>
            <person name="Kalkreuter E."/>
            <person name="Kautsar S.A."/>
            <person name="Yang D."/>
            <person name="Bader C.D."/>
            <person name="Teijaro C.N."/>
            <person name="Fluegel L."/>
            <person name="Davis C.M."/>
            <person name="Simpson J.R."/>
            <person name="Lauterbach L."/>
            <person name="Steele A.D."/>
            <person name="Gui C."/>
            <person name="Meng S."/>
            <person name="Li G."/>
            <person name="Viehrig K."/>
            <person name="Ye F."/>
            <person name="Su P."/>
            <person name="Kiefer A.F."/>
            <person name="Nichols A."/>
            <person name="Cepeda A.J."/>
            <person name="Yan W."/>
            <person name="Fan B."/>
            <person name="Jiang Y."/>
            <person name="Adhikari A."/>
            <person name="Zheng C.-J."/>
            <person name="Schuster L."/>
            <person name="Cowan T.M."/>
            <person name="Smanski M.J."/>
            <person name="Chevrette M.G."/>
            <person name="De Carvalho L.P.S."/>
            <person name="Shen B."/>
        </authorList>
    </citation>
    <scope>NUCLEOTIDE SEQUENCE [LARGE SCALE GENOMIC DNA]</scope>
    <source>
        <strain evidence="3 4">NPDC058348</strain>
    </source>
</reference>
<proteinExistence type="predicted"/>
<dbReference type="EMBL" id="JBHXIJ010000017">
    <property type="protein sequence ID" value="MFD5098273.1"/>
    <property type="molecule type" value="Genomic_DNA"/>
</dbReference>
<evidence type="ECO:0000313" key="4">
    <source>
        <dbReference type="Proteomes" id="UP001598448"/>
    </source>
</evidence>
<dbReference type="InterPro" id="IPR018060">
    <property type="entry name" value="HTH_AraC"/>
</dbReference>
<feature type="region of interest" description="Disordered" evidence="1">
    <location>
        <begin position="241"/>
        <end position="278"/>
    </location>
</feature>
<dbReference type="SMART" id="SM00342">
    <property type="entry name" value="HTH_ARAC"/>
    <property type="match status" value="1"/>
</dbReference>
<comment type="caution">
    <text evidence="3">The sequence shown here is derived from an EMBL/GenBank/DDBJ whole genome shotgun (WGS) entry which is preliminary data.</text>
</comment>
<feature type="domain" description="HTH araC/xylS-type" evidence="2">
    <location>
        <begin position="153"/>
        <end position="251"/>
    </location>
</feature>
<gene>
    <name evidence="3" type="ORF">ACFWJN_04720</name>
</gene>
<keyword evidence="4" id="KW-1185">Reference proteome</keyword>